<feature type="coiled-coil region" evidence="1">
    <location>
        <begin position="51"/>
        <end position="163"/>
    </location>
</feature>
<dbReference type="PROSITE" id="PS50103">
    <property type="entry name" value="ZF_C3H1"/>
    <property type="match status" value="1"/>
</dbReference>
<protein>
    <recommendedName>
        <fullName evidence="3">C3H1-type domain-containing protein</fullName>
    </recommendedName>
</protein>
<dbReference type="AlphaFoldDB" id="A0A6C0H7Z2"/>
<evidence type="ECO:0000256" key="2">
    <source>
        <dbReference type="SAM" id="MobiDB-lite"/>
    </source>
</evidence>
<evidence type="ECO:0000313" key="4">
    <source>
        <dbReference type="EMBL" id="QHT76702.1"/>
    </source>
</evidence>
<sequence>MDGLEHISKQVVKFVEQHNTRNNKEQREDTPNVKLHHEEETEKYEKIWQMLAASYEQKEKLRRQVEELNKLLEDKTNKITKICAEYDKLMEELFQTNKELDLKEEELILKDEELYQKNEELDQKNKDYELLYEENTQRTKEVLELLQELNQQHEERKETLKSVLHPHQVMPHHEEEQTPFVGFANMQACPPPPQSVHPRPQSLHRDVLPFVSNVHSKQQLSVPDNGIIEWYIKLLEEYNQTYYRNPPPNKLICRVYRKNGFCTNELCIYSHEDLKRHANDNNGYNLCFCMAGFNDKCLHNEHGQCSKNHIGRGLPGDLPNPPEGYHVIMSQGHLFLMENEK</sequence>
<evidence type="ECO:0000259" key="3">
    <source>
        <dbReference type="PROSITE" id="PS50103"/>
    </source>
</evidence>
<accession>A0A6C0H7Z2</accession>
<dbReference type="GO" id="GO:0046872">
    <property type="term" value="F:metal ion binding"/>
    <property type="evidence" value="ECO:0007669"/>
    <property type="project" value="InterPro"/>
</dbReference>
<feature type="region of interest" description="Disordered" evidence="2">
    <location>
        <begin position="17"/>
        <end position="38"/>
    </location>
</feature>
<proteinExistence type="predicted"/>
<organism evidence="4">
    <name type="scientific">viral metagenome</name>
    <dbReference type="NCBI Taxonomy" id="1070528"/>
    <lineage>
        <taxon>unclassified sequences</taxon>
        <taxon>metagenomes</taxon>
        <taxon>organismal metagenomes</taxon>
    </lineage>
</organism>
<dbReference type="EMBL" id="MN739900">
    <property type="protein sequence ID" value="QHT76702.1"/>
    <property type="molecule type" value="Genomic_DNA"/>
</dbReference>
<keyword evidence="1" id="KW-0175">Coiled coil</keyword>
<dbReference type="InterPro" id="IPR000571">
    <property type="entry name" value="Znf_CCCH"/>
</dbReference>
<evidence type="ECO:0000256" key="1">
    <source>
        <dbReference type="SAM" id="Coils"/>
    </source>
</evidence>
<reference evidence="4" key="1">
    <citation type="journal article" date="2020" name="Nature">
        <title>Giant virus diversity and host interactions through global metagenomics.</title>
        <authorList>
            <person name="Schulz F."/>
            <person name="Roux S."/>
            <person name="Paez-Espino D."/>
            <person name="Jungbluth S."/>
            <person name="Walsh D.A."/>
            <person name="Denef V.J."/>
            <person name="McMahon K.D."/>
            <person name="Konstantinidis K.T."/>
            <person name="Eloe-Fadrosh E.A."/>
            <person name="Kyrpides N.C."/>
            <person name="Woyke T."/>
        </authorList>
    </citation>
    <scope>NUCLEOTIDE SEQUENCE</scope>
    <source>
        <strain evidence="4">GVMAG-M-3300023179-82</strain>
    </source>
</reference>
<feature type="domain" description="C3H1-type" evidence="3">
    <location>
        <begin position="247"/>
        <end position="274"/>
    </location>
</feature>
<name>A0A6C0H7Z2_9ZZZZ</name>